<evidence type="ECO:0000313" key="12">
    <source>
        <dbReference type="Proteomes" id="UP000297855"/>
    </source>
</evidence>
<dbReference type="GO" id="GO:0000155">
    <property type="term" value="F:phosphorelay sensor kinase activity"/>
    <property type="evidence" value="ECO:0007669"/>
    <property type="project" value="InterPro"/>
</dbReference>
<organism evidence="11 12">
    <name type="scientific">Leptospira fluminis</name>
    <dbReference type="NCBI Taxonomy" id="2484979"/>
    <lineage>
        <taxon>Bacteria</taxon>
        <taxon>Pseudomonadati</taxon>
        <taxon>Spirochaetota</taxon>
        <taxon>Spirochaetia</taxon>
        <taxon>Leptospirales</taxon>
        <taxon>Leptospiraceae</taxon>
        <taxon>Leptospira</taxon>
    </lineage>
</organism>
<dbReference type="InterPro" id="IPR002545">
    <property type="entry name" value="CheW-lke_dom"/>
</dbReference>
<feature type="region of interest" description="Disordered" evidence="7">
    <location>
        <begin position="259"/>
        <end position="285"/>
    </location>
</feature>
<evidence type="ECO:0000256" key="2">
    <source>
        <dbReference type="ARBA" id="ARBA00012438"/>
    </source>
</evidence>
<dbReference type="InterPro" id="IPR004105">
    <property type="entry name" value="CheA-like_dim"/>
</dbReference>
<dbReference type="OrthoDB" id="9803176at2"/>
<comment type="catalytic activity">
    <reaction evidence="1">
        <text>ATP + protein L-histidine = ADP + protein N-phospho-L-histidine.</text>
        <dbReference type="EC" id="2.7.13.3"/>
    </reaction>
</comment>
<comment type="caution">
    <text evidence="11">The sequence shown here is derived from an EMBL/GenBank/DDBJ whole genome shotgun (WGS) entry which is preliminary data.</text>
</comment>
<dbReference type="Proteomes" id="UP000297855">
    <property type="component" value="Unassembled WGS sequence"/>
</dbReference>
<dbReference type="FunFam" id="3.30.565.10:FF:000016">
    <property type="entry name" value="Chemotaxis protein CheA, putative"/>
    <property type="match status" value="1"/>
</dbReference>
<dbReference type="Gene3D" id="3.30.565.10">
    <property type="entry name" value="Histidine kinase-like ATPase, C-terminal domain"/>
    <property type="match status" value="1"/>
</dbReference>
<dbReference type="InterPro" id="IPR051315">
    <property type="entry name" value="Bact_Chemotaxis_CheA"/>
</dbReference>
<dbReference type="PROSITE" id="PS50109">
    <property type="entry name" value="HIS_KIN"/>
    <property type="match status" value="1"/>
</dbReference>
<feature type="domain" description="HPt" evidence="10">
    <location>
        <begin position="1"/>
        <end position="104"/>
    </location>
</feature>
<dbReference type="Gene3D" id="2.40.50.180">
    <property type="entry name" value="CheA-289, Domain 4"/>
    <property type="match status" value="1"/>
</dbReference>
<dbReference type="Pfam" id="PF02895">
    <property type="entry name" value="H-kinase_dim"/>
    <property type="match status" value="1"/>
</dbReference>
<feature type="domain" description="CheW-like" evidence="9">
    <location>
        <begin position="538"/>
        <end position="672"/>
    </location>
</feature>
<evidence type="ECO:0000256" key="7">
    <source>
        <dbReference type="SAM" id="MobiDB-lite"/>
    </source>
</evidence>
<dbReference type="InterPro" id="IPR036061">
    <property type="entry name" value="CheW-like_dom_sf"/>
</dbReference>
<dbReference type="Gene3D" id="1.20.120.160">
    <property type="entry name" value="HPT domain"/>
    <property type="match status" value="1"/>
</dbReference>
<dbReference type="InterPro" id="IPR036641">
    <property type="entry name" value="HPT_dom_sf"/>
</dbReference>
<dbReference type="InterPro" id="IPR036097">
    <property type="entry name" value="HisK_dim/P_sf"/>
</dbReference>
<dbReference type="RefSeq" id="WP_135812792.1">
    <property type="nucleotide sequence ID" value="NZ_RQEV01000007.1"/>
</dbReference>
<evidence type="ECO:0000256" key="1">
    <source>
        <dbReference type="ARBA" id="ARBA00000085"/>
    </source>
</evidence>
<evidence type="ECO:0000256" key="6">
    <source>
        <dbReference type="PROSITE-ProRule" id="PRU00110"/>
    </source>
</evidence>
<accession>A0A4R9GQW0</accession>
<dbReference type="SMART" id="SM00073">
    <property type="entry name" value="HPT"/>
    <property type="match status" value="1"/>
</dbReference>
<dbReference type="GO" id="GO:0006935">
    <property type="term" value="P:chemotaxis"/>
    <property type="evidence" value="ECO:0007669"/>
    <property type="project" value="InterPro"/>
</dbReference>
<feature type="modified residue" description="Phosphohistidine" evidence="6">
    <location>
        <position position="47"/>
    </location>
</feature>
<feature type="domain" description="Histidine kinase" evidence="8">
    <location>
        <begin position="286"/>
        <end position="536"/>
    </location>
</feature>
<dbReference type="Pfam" id="PF01584">
    <property type="entry name" value="CheW"/>
    <property type="match status" value="2"/>
</dbReference>
<dbReference type="SUPFAM" id="SSF47226">
    <property type="entry name" value="Histidine-containing phosphotransfer domain, HPT domain"/>
    <property type="match status" value="1"/>
</dbReference>
<dbReference type="SMART" id="SM01231">
    <property type="entry name" value="H-kinase_dim"/>
    <property type="match status" value="1"/>
</dbReference>
<keyword evidence="3 6" id="KW-0597">Phosphoprotein</keyword>
<evidence type="ECO:0000313" key="11">
    <source>
        <dbReference type="EMBL" id="TGK20128.1"/>
    </source>
</evidence>
<dbReference type="InterPro" id="IPR037006">
    <property type="entry name" value="CheA-like_homodim_sf"/>
</dbReference>
<dbReference type="PROSITE" id="PS50894">
    <property type="entry name" value="HPT"/>
    <property type="match status" value="1"/>
</dbReference>
<dbReference type="SUPFAM" id="SSF50341">
    <property type="entry name" value="CheW-like"/>
    <property type="match status" value="2"/>
</dbReference>
<dbReference type="Gene3D" id="1.10.287.560">
    <property type="entry name" value="Histidine kinase CheA-like, homodimeric domain"/>
    <property type="match status" value="1"/>
</dbReference>
<proteinExistence type="predicted"/>
<dbReference type="EC" id="2.7.13.3" evidence="2"/>
<dbReference type="SMART" id="SM00387">
    <property type="entry name" value="HATPase_c"/>
    <property type="match status" value="1"/>
</dbReference>
<dbReference type="EMBL" id="RQEV01000007">
    <property type="protein sequence ID" value="TGK20128.1"/>
    <property type="molecule type" value="Genomic_DNA"/>
</dbReference>
<keyword evidence="5" id="KW-0418">Kinase</keyword>
<sequence>MEVDYENLLKDFVAESLELLDVSEQTSLELEKEYRPEQVNTLFRAIHTIKGNSAIFDLPSISKVSHLLENLLNHRRKTETRPSDEEVALIFVCIDEIRKMLSDLNKYKEYDITGLSDRINSFVSLLEGGGEERQQPESKPVFGFTPIVKKPTQNESSKEKVSIPKKFLDRARQEGKGLFFLKYELKQESDPEKNGEILQVVRPIGEILLSGILNGNGAHTNGKVRHYVLLLSGLSKNEVSSIVHIPESSVMEIVKREVSDEVEPAPATDRQEQVPLKTDSSSGSLQTDSYLRIPLPVLDHMINLAGETIVVRNQLLQKVESYQDHSLLSIVRNLSQLITLSQESIMRTRLQKLDSFYKKVPRLVRDLEKITGKEVELHLEGGEVELDKNIIDTISDPITHMIRNSVDHGIESAAERAAAGKPAKGNLYLSASLRGGNVILKVSDDGRGLNIGRIKEKAIERGLLTPEEVERKSQEELAELVFLPGFSTSQTVSSTSGRGVGMDVVKMNFQKAGGSVSIASNPGKGTVISATLPQTLSIINCQMVLSAGMLFAIPQPNISELILLDRKQVSTIEGKEVYQLRGHLLPLLNVRNVLRLSADSDEDSGRYIVVVHTERHRFGLIVDEIDNSEEIVVKPLTKDLSRLNLYTGAAILGDGSVGLILDISGIAKFLGLQANLLEELKISAKKEEKASEQYLLFTVRGQLFGLNSKEVQRIELIDSEKVERIMNREVIQYKEEVVELCRLESYFNLKADRIHPQNTMILLQSMDGKKGILVEEILNVAEDISAFTKSEDSETGIVGSGIMFGQTIVVIDGRIVLSKVSKNLTLLGTEQGD</sequence>
<dbReference type="PRINTS" id="PR00344">
    <property type="entry name" value="BCTRLSENSOR"/>
</dbReference>
<evidence type="ECO:0000256" key="5">
    <source>
        <dbReference type="ARBA" id="ARBA00022777"/>
    </source>
</evidence>
<evidence type="ECO:0000259" key="8">
    <source>
        <dbReference type="PROSITE" id="PS50109"/>
    </source>
</evidence>
<dbReference type="PANTHER" id="PTHR43395">
    <property type="entry name" value="SENSOR HISTIDINE KINASE CHEA"/>
    <property type="match status" value="1"/>
</dbReference>
<dbReference type="InterPro" id="IPR004358">
    <property type="entry name" value="Sig_transdc_His_kin-like_C"/>
</dbReference>
<gene>
    <name evidence="11" type="ORF">EHO61_06400</name>
</gene>
<dbReference type="InterPro" id="IPR003594">
    <property type="entry name" value="HATPase_dom"/>
</dbReference>
<reference evidence="11" key="1">
    <citation type="journal article" date="2019" name="PLoS Negl. Trop. Dis.">
        <title>Revisiting the worldwide diversity of Leptospira species in the environment.</title>
        <authorList>
            <person name="Vincent A.T."/>
            <person name="Schiettekatte O."/>
            <person name="Bourhy P."/>
            <person name="Veyrier F.J."/>
            <person name="Picardeau M."/>
        </authorList>
    </citation>
    <scope>NUCLEOTIDE SEQUENCE [LARGE SCALE GENOMIC DNA]</scope>
    <source>
        <strain evidence="11">SCS5</strain>
    </source>
</reference>
<dbReference type="AlphaFoldDB" id="A0A4R9GQW0"/>
<protein>
    <recommendedName>
        <fullName evidence="2">histidine kinase</fullName>
        <ecNumber evidence="2">2.7.13.3</ecNumber>
    </recommendedName>
</protein>
<dbReference type="SUPFAM" id="SSF47384">
    <property type="entry name" value="Homodimeric domain of signal transducing histidine kinase"/>
    <property type="match status" value="1"/>
</dbReference>
<name>A0A4R9GQW0_9LEPT</name>
<dbReference type="PROSITE" id="PS50851">
    <property type="entry name" value="CHEW"/>
    <property type="match status" value="2"/>
</dbReference>
<evidence type="ECO:0000259" key="9">
    <source>
        <dbReference type="PROSITE" id="PS50851"/>
    </source>
</evidence>
<evidence type="ECO:0000256" key="3">
    <source>
        <dbReference type="ARBA" id="ARBA00022553"/>
    </source>
</evidence>
<keyword evidence="12" id="KW-1185">Reference proteome</keyword>
<dbReference type="SMART" id="SM00260">
    <property type="entry name" value="CheW"/>
    <property type="match status" value="2"/>
</dbReference>
<dbReference type="Pfam" id="PF01627">
    <property type="entry name" value="Hpt"/>
    <property type="match status" value="1"/>
</dbReference>
<evidence type="ECO:0000259" key="10">
    <source>
        <dbReference type="PROSITE" id="PS50894"/>
    </source>
</evidence>
<dbReference type="Pfam" id="PF02518">
    <property type="entry name" value="HATPase_c"/>
    <property type="match status" value="1"/>
</dbReference>
<evidence type="ECO:0000256" key="4">
    <source>
        <dbReference type="ARBA" id="ARBA00022679"/>
    </source>
</evidence>
<dbReference type="SUPFAM" id="SSF55874">
    <property type="entry name" value="ATPase domain of HSP90 chaperone/DNA topoisomerase II/histidine kinase"/>
    <property type="match status" value="1"/>
</dbReference>
<feature type="domain" description="CheW-like" evidence="9">
    <location>
        <begin position="691"/>
        <end position="822"/>
    </location>
</feature>
<dbReference type="GO" id="GO:0005737">
    <property type="term" value="C:cytoplasm"/>
    <property type="evidence" value="ECO:0007669"/>
    <property type="project" value="InterPro"/>
</dbReference>
<dbReference type="CDD" id="cd00088">
    <property type="entry name" value="HPT"/>
    <property type="match status" value="1"/>
</dbReference>
<dbReference type="PANTHER" id="PTHR43395:SF1">
    <property type="entry name" value="CHEMOTAXIS PROTEIN CHEA"/>
    <property type="match status" value="1"/>
</dbReference>
<dbReference type="Gene3D" id="2.30.30.40">
    <property type="entry name" value="SH3 Domains"/>
    <property type="match status" value="1"/>
</dbReference>
<dbReference type="InterPro" id="IPR008207">
    <property type="entry name" value="Sig_transdc_His_kin_Hpt_dom"/>
</dbReference>
<keyword evidence="4" id="KW-0808">Transferase</keyword>
<dbReference type="InterPro" id="IPR036890">
    <property type="entry name" value="HATPase_C_sf"/>
</dbReference>
<dbReference type="InterPro" id="IPR005467">
    <property type="entry name" value="His_kinase_dom"/>
</dbReference>